<dbReference type="InterPro" id="IPR012349">
    <property type="entry name" value="Split_barrel_FMN-bd"/>
</dbReference>
<feature type="domain" description="Flavin reductase like" evidence="2">
    <location>
        <begin position="23"/>
        <end position="169"/>
    </location>
</feature>
<evidence type="ECO:0000313" key="4">
    <source>
        <dbReference type="EMBL" id="TNC30709.1"/>
    </source>
</evidence>
<dbReference type="Proteomes" id="UP000306740">
    <property type="component" value="Unassembled WGS sequence"/>
</dbReference>
<comment type="caution">
    <text evidence="4">The sequence shown here is derived from an EMBL/GenBank/DDBJ whole genome shotgun (WGS) entry which is preliminary data.</text>
</comment>
<dbReference type="AlphaFoldDB" id="A0A5C4MAG8"/>
<dbReference type="GO" id="GO:0010181">
    <property type="term" value="F:FMN binding"/>
    <property type="evidence" value="ECO:0007669"/>
    <property type="project" value="InterPro"/>
</dbReference>
<keyword evidence="1" id="KW-0560">Oxidoreductase</keyword>
<gene>
    <name evidence="4" type="ORF">FHE65_32540</name>
    <name evidence="3" type="ORF">FHE65_32930</name>
</gene>
<evidence type="ECO:0000259" key="2">
    <source>
        <dbReference type="SMART" id="SM00903"/>
    </source>
</evidence>
<dbReference type="PANTHER" id="PTHR30466:SF1">
    <property type="entry name" value="FMN REDUCTASE (NADH) RUTF"/>
    <property type="match status" value="1"/>
</dbReference>
<evidence type="ECO:0000313" key="3">
    <source>
        <dbReference type="EMBL" id="TNC30225.1"/>
    </source>
</evidence>
<dbReference type="EMBL" id="VDFR01000212">
    <property type="protein sequence ID" value="TNC30709.1"/>
    <property type="molecule type" value="Genomic_DNA"/>
</dbReference>
<dbReference type="PANTHER" id="PTHR30466">
    <property type="entry name" value="FLAVIN REDUCTASE"/>
    <property type="match status" value="1"/>
</dbReference>
<evidence type="ECO:0000256" key="1">
    <source>
        <dbReference type="ARBA" id="ARBA00023002"/>
    </source>
</evidence>
<proteinExistence type="predicted"/>
<protein>
    <submittedName>
        <fullName evidence="4">Flavin reductase</fullName>
    </submittedName>
</protein>
<dbReference type="OrthoDB" id="3394673at2"/>
<sequence length="171" mass="18251">MTIHSDHPFVPPEGERDPLRRLRGRLPQAVTVCTAGEGRSRTGLTVSSLVVADGDPARVLLLVDEDSDLAASLEVEEPFVVNVLGARDRSLADPFAGTAPAPGGVFRLGAWRQTPYGPVLETAVAWLGARVAVEPRQVGWPLLVEAVVEHVEIGPEAPALTHVRGRYVDLG</sequence>
<reference evidence="4 5" key="1">
    <citation type="submission" date="2019-05" db="EMBL/GenBank/DDBJ databases">
        <title>Mumia sp. nov., isolated from the intestinal contents of plateau pika (Ochotona curzoniae) in the Qinghai-Tibet plateau of China.</title>
        <authorList>
            <person name="Tian Z."/>
        </authorList>
    </citation>
    <scope>NUCLEOTIDE SEQUENCE [LARGE SCALE GENOMIC DNA]</scope>
    <source>
        <strain evidence="5">527</strain>
        <strain evidence="4">Z527</strain>
    </source>
</reference>
<dbReference type="SMART" id="SM00903">
    <property type="entry name" value="Flavin_Reduct"/>
    <property type="match status" value="1"/>
</dbReference>
<dbReference type="SUPFAM" id="SSF50475">
    <property type="entry name" value="FMN-binding split barrel"/>
    <property type="match status" value="1"/>
</dbReference>
<accession>A0A5C4MAG8</accession>
<dbReference type="GO" id="GO:0042602">
    <property type="term" value="F:riboflavin reductase (NADPH) activity"/>
    <property type="evidence" value="ECO:0007669"/>
    <property type="project" value="TreeGrafter"/>
</dbReference>
<name>A0A5C4MAG8_9ACTN</name>
<organism evidence="4 5">
    <name type="scientific">Mumia zhuanghuii</name>
    <dbReference type="NCBI Taxonomy" id="2585211"/>
    <lineage>
        <taxon>Bacteria</taxon>
        <taxon>Bacillati</taxon>
        <taxon>Actinomycetota</taxon>
        <taxon>Actinomycetes</taxon>
        <taxon>Propionibacteriales</taxon>
        <taxon>Nocardioidaceae</taxon>
        <taxon>Mumia</taxon>
    </lineage>
</organism>
<dbReference type="InterPro" id="IPR050268">
    <property type="entry name" value="NADH-dep_flavin_reductase"/>
</dbReference>
<dbReference type="InterPro" id="IPR002563">
    <property type="entry name" value="Flavin_Rdtase-like_dom"/>
</dbReference>
<dbReference type="RefSeq" id="WP_139107242.1">
    <property type="nucleotide sequence ID" value="NZ_VDFR01000212.1"/>
</dbReference>
<dbReference type="Gene3D" id="2.30.110.10">
    <property type="entry name" value="Electron Transport, Fmn-binding Protein, Chain A"/>
    <property type="match status" value="1"/>
</dbReference>
<dbReference type="Pfam" id="PF01613">
    <property type="entry name" value="Flavin_Reduct"/>
    <property type="match status" value="1"/>
</dbReference>
<dbReference type="EMBL" id="VDFR01000220">
    <property type="protein sequence ID" value="TNC30225.1"/>
    <property type="molecule type" value="Genomic_DNA"/>
</dbReference>
<evidence type="ECO:0000313" key="5">
    <source>
        <dbReference type="Proteomes" id="UP000306740"/>
    </source>
</evidence>